<dbReference type="Gene3D" id="3.80.10.10">
    <property type="entry name" value="Ribonuclease Inhibitor"/>
    <property type="match status" value="1"/>
</dbReference>
<comment type="caution">
    <text evidence="2">The sequence shown here is derived from an EMBL/GenBank/DDBJ whole genome shotgun (WGS) entry which is preliminary data.</text>
</comment>
<dbReference type="InterPro" id="IPR032675">
    <property type="entry name" value="LRR_dom_sf"/>
</dbReference>
<feature type="compositionally biased region" description="Acidic residues" evidence="1">
    <location>
        <begin position="393"/>
        <end position="412"/>
    </location>
</feature>
<evidence type="ECO:0000256" key="1">
    <source>
        <dbReference type="SAM" id="MobiDB-lite"/>
    </source>
</evidence>
<accession>A0A9N8HHH3</accession>
<feature type="region of interest" description="Disordered" evidence="1">
    <location>
        <begin position="393"/>
        <end position="443"/>
    </location>
</feature>
<evidence type="ECO:0000313" key="2">
    <source>
        <dbReference type="EMBL" id="CAB9514166.1"/>
    </source>
</evidence>
<dbReference type="Proteomes" id="UP001153069">
    <property type="component" value="Unassembled WGS sequence"/>
</dbReference>
<dbReference type="AlphaFoldDB" id="A0A9N8HHH3"/>
<feature type="compositionally biased region" description="Low complexity" evidence="1">
    <location>
        <begin position="422"/>
        <end position="443"/>
    </location>
</feature>
<reference evidence="2" key="1">
    <citation type="submission" date="2020-06" db="EMBL/GenBank/DDBJ databases">
        <authorList>
            <consortium name="Plant Systems Biology data submission"/>
        </authorList>
    </citation>
    <scope>NUCLEOTIDE SEQUENCE</scope>
    <source>
        <strain evidence="2">D6</strain>
    </source>
</reference>
<gene>
    <name evidence="2" type="ORF">SEMRO_636_G179270.1</name>
</gene>
<dbReference type="EMBL" id="CAICTM010000635">
    <property type="protein sequence ID" value="CAB9514166.1"/>
    <property type="molecule type" value="Genomic_DNA"/>
</dbReference>
<proteinExistence type="predicted"/>
<name>A0A9N8HHH3_9STRA</name>
<keyword evidence="3" id="KW-1185">Reference proteome</keyword>
<evidence type="ECO:0000313" key="3">
    <source>
        <dbReference type="Proteomes" id="UP001153069"/>
    </source>
</evidence>
<dbReference type="SUPFAM" id="SSF52047">
    <property type="entry name" value="RNI-like"/>
    <property type="match status" value="1"/>
</dbReference>
<protein>
    <submittedName>
        <fullName evidence="2">Uncharacterized protein</fullName>
    </submittedName>
</protein>
<sequence>METSHHEVALGANADAEVRRLQAHLDATFISIESYLAWMPDEEIIQIFQAVGQLPHLTTFRISFSFQRFRQLPVLPLPSQALLATLQAAQGLETLTLDEVRFVFQNNEDLEALAQTLQQAPNLKNVTLFNCFPVEPPPLLPPPNLRGMMPVEEAPSTLPPDPLAAALSRIPNLQELNLIFTLEGPAWISALLRQSCNSPSLKILRINVPDGSFLGGGDPIRNMCQSLQNSQSTLKELSIRCPLDDDGGRALARALSSPHNTSLQELYIQMKSYQHAIPIAQALITNKRLKSFELRVWTGGDRGPLLEAYEAMVPHNAVIEQLIIDNGRLGLTPLIDFFLELNRAGRRGLLENGDKLEKSSWIDFLIRFHPNASVLFYTLSLNPSLCYTSSCDENDNDVEPMMTDDEQDDMCEEPSQKRPRLQDQQQLQHDAASSDSSSDAMRT</sequence>
<organism evidence="2 3">
    <name type="scientific">Seminavis robusta</name>
    <dbReference type="NCBI Taxonomy" id="568900"/>
    <lineage>
        <taxon>Eukaryota</taxon>
        <taxon>Sar</taxon>
        <taxon>Stramenopiles</taxon>
        <taxon>Ochrophyta</taxon>
        <taxon>Bacillariophyta</taxon>
        <taxon>Bacillariophyceae</taxon>
        <taxon>Bacillariophycidae</taxon>
        <taxon>Naviculales</taxon>
        <taxon>Naviculaceae</taxon>
        <taxon>Seminavis</taxon>
    </lineage>
</organism>